<sequence>MEKVNSSSRLWSKDFYLVMVVTVLAMTAITTQMGTMPLYVASLGGSKAVSGAIVGVLGYLLCFAVCQSVWHWIDMDAKSCFVWD</sequence>
<reference evidence="2 3" key="1">
    <citation type="submission" date="2011-10" db="EMBL/GenBank/DDBJ databases">
        <title>The Genome Sequence of Enterococcus saccharolyticus 30_1.</title>
        <authorList>
            <consortium name="The Broad Institute Genome Sequencing Platform"/>
            <person name="Earl A."/>
            <person name="Ward D."/>
            <person name="Feldgarden M."/>
            <person name="Gevers D."/>
            <person name="Daigneault M."/>
            <person name="Strauss J."/>
            <person name="Allen-Vercoe E."/>
            <person name="Young S.K."/>
            <person name="Zeng Q."/>
            <person name="Gargeya S."/>
            <person name="Fitzgerald M."/>
            <person name="Haas B."/>
            <person name="Abouelleil A."/>
            <person name="Alvarado L."/>
            <person name="Arachchi H.M."/>
            <person name="Berlin A."/>
            <person name="Brown A."/>
            <person name="Chapman S.B."/>
            <person name="Chen Z."/>
            <person name="Dunbar C."/>
            <person name="Freedman E."/>
            <person name="Gearin G."/>
            <person name="Gellesch M."/>
            <person name="Goldberg J."/>
            <person name="Griggs A."/>
            <person name="Gujja S."/>
            <person name="Heiman D."/>
            <person name="Howarth C."/>
            <person name="Larson L."/>
            <person name="Lui A."/>
            <person name="MacDonald P.J.P."/>
            <person name="Montmayeur A."/>
            <person name="Murphy C."/>
            <person name="Neiman D."/>
            <person name="Pearson M."/>
            <person name="Priest M."/>
            <person name="Roberts A."/>
            <person name="Saif S."/>
            <person name="Shea T."/>
            <person name="Shenoy N."/>
            <person name="Sisk P."/>
            <person name="Stolte C."/>
            <person name="Sykes S."/>
            <person name="Wortman J."/>
            <person name="Nusbaum C."/>
            <person name="Birren B."/>
        </authorList>
    </citation>
    <scope>NUCLEOTIDE SEQUENCE [LARGE SCALE GENOMIC DNA]</scope>
    <source>
        <strain evidence="2 3">30_1</strain>
    </source>
</reference>
<accession>A0AA87FJ65</accession>
<evidence type="ECO:0000313" key="2">
    <source>
        <dbReference type="EMBL" id="EHG30650.1"/>
    </source>
</evidence>
<evidence type="ECO:0000256" key="1">
    <source>
        <dbReference type="SAM" id="Phobius"/>
    </source>
</evidence>
<dbReference type="EMBL" id="ADLY01000011">
    <property type="protein sequence ID" value="EHG30650.1"/>
    <property type="molecule type" value="Genomic_DNA"/>
</dbReference>
<proteinExistence type="predicted"/>
<keyword evidence="1" id="KW-1133">Transmembrane helix</keyword>
<dbReference type="AlphaFoldDB" id="A0AA87FJ65"/>
<comment type="caution">
    <text evidence="2">The sequence shown here is derived from an EMBL/GenBank/DDBJ whole genome shotgun (WGS) entry which is preliminary data.</text>
</comment>
<feature type="transmembrane region" description="Helical" evidence="1">
    <location>
        <begin position="15"/>
        <end position="40"/>
    </location>
</feature>
<organism evidence="2 3">
    <name type="scientific">Enterococcus saccharolyticus 30_1</name>
    <dbReference type="NCBI Taxonomy" id="742813"/>
    <lineage>
        <taxon>Bacteria</taxon>
        <taxon>Bacillati</taxon>
        <taxon>Bacillota</taxon>
        <taxon>Bacilli</taxon>
        <taxon>Lactobacillales</taxon>
        <taxon>Enterococcaceae</taxon>
        <taxon>Enterococcus</taxon>
    </lineage>
</organism>
<keyword evidence="3" id="KW-1185">Reference proteome</keyword>
<name>A0AA87FJ65_9ENTE</name>
<gene>
    <name evidence="2" type="ORF">HMPREF9478_00535</name>
</gene>
<keyword evidence="1" id="KW-0812">Transmembrane</keyword>
<feature type="transmembrane region" description="Helical" evidence="1">
    <location>
        <begin position="52"/>
        <end position="73"/>
    </location>
</feature>
<dbReference type="Proteomes" id="UP000004393">
    <property type="component" value="Unassembled WGS sequence"/>
</dbReference>
<dbReference type="RefSeq" id="WP_005470351.1">
    <property type="nucleotide sequence ID" value="NZ_JH376939.1"/>
</dbReference>
<evidence type="ECO:0000313" key="3">
    <source>
        <dbReference type="Proteomes" id="UP000004393"/>
    </source>
</evidence>
<keyword evidence="1" id="KW-0472">Membrane</keyword>
<protein>
    <submittedName>
        <fullName evidence="2">Uncharacterized protein</fullName>
    </submittedName>
</protein>